<gene>
    <name evidence="9" type="ORF">ACFP7A_05225</name>
</gene>
<evidence type="ECO:0000256" key="3">
    <source>
        <dbReference type="ARBA" id="ARBA00022692"/>
    </source>
</evidence>
<dbReference type="SMART" id="SM00267">
    <property type="entry name" value="GGDEF"/>
    <property type="match status" value="1"/>
</dbReference>
<dbReference type="PANTHER" id="PTHR47618">
    <property type="entry name" value="BIFUNCTIONAL OLIGORIBONUCLEASE AND PAP PHOSPHATASE NRNA"/>
    <property type="match status" value="1"/>
</dbReference>
<keyword evidence="5 6" id="KW-0472">Membrane</keyword>
<dbReference type="Proteomes" id="UP001596267">
    <property type="component" value="Unassembled WGS sequence"/>
</dbReference>
<dbReference type="Pfam" id="PF21370">
    <property type="entry name" value="PAS_GdpP"/>
    <property type="match status" value="1"/>
</dbReference>
<dbReference type="Pfam" id="PF01368">
    <property type="entry name" value="DHH"/>
    <property type="match status" value="1"/>
</dbReference>
<dbReference type="Gene3D" id="3.30.450.20">
    <property type="entry name" value="PAS domain"/>
    <property type="match status" value="1"/>
</dbReference>
<dbReference type="PANTHER" id="PTHR47618:SF2">
    <property type="entry name" value="CYCLIC-DI-AMP PHOSPHODIESTERASE GDPP"/>
    <property type="match status" value="1"/>
</dbReference>
<dbReference type="InterPro" id="IPR003156">
    <property type="entry name" value="DHHA1_dom"/>
</dbReference>
<evidence type="ECO:0000256" key="7">
    <source>
        <dbReference type="SAM" id="Phobius"/>
    </source>
</evidence>
<keyword evidence="2 6" id="KW-1003">Cell membrane</keyword>
<dbReference type="SUPFAM" id="SSF64182">
    <property type="entry name" value="DHH phosphoesterases"/>
    <property type="match status" value="1"/>
</dbReference>
<evidence type="ECO:0000256" key="2">
    <source>
        <dbReference type="ARBA" id="ARBA00022475"/>
    </source>
</evidence>
<evidence type="ECO:0000259" key="8">
    <source>
        <dbReference type="PROSITE" id="PS50887"/>
    </source>
</evidence>
<evidence type="ECO:0000256" key="5">
    <source>
        <dbReference type="ARBA" id="ARBA00023136"/>
    </source>
</evidence>
<dbReference type="Gene3D" id="3.90.1640.10">
    <property type="entry name" value="inorganic pyrophosphatase (n-terminal core)"/>
    <property type="match status" value="1"/>
</dbReference>
<dbReference type="EC" id="3.1.4.-" evidence="6"/>
<comment type="subcellular location">
    <subcellularLocation>
        <location evidence="1">Cell membrane</location>
        <topology evidence="1">Multi-pass membrane protein</topology>
    </subcellularLocation>
</comment>
<feature type="transmembrane region" description="Helical" evidence="7">
    <location>
        <begin position="6"/>
        <end position="37"/>
    </location>
</feature>
<dbReference type="InterPro" id="IPR001667">
    <property type="entry name" value="DDH_dom"/>
</dbReference>
<dbReference type="InterPro" id="IPR049553">
    <property type="entry name" value="GdpP-like_PAS"/>
</dbReference>
<name>A0ABW1WEL0_9BACL</name>
<dbReference type="Gene3D" id="3.10.310.30">
    <property type="match status" value="1"/>
</dbReference>
<evidence type="ECO:0000313" key="9">
    <source>
        <dbReference type="EMBL" id="MFC6385997.1"/>
    </source>
</evidence>
<dbReference type="PROSITE" id="PS50887">
    <property type="entry name" value="GGDEF"/>
    <property type="match status" value="1"/>
</dbReference>
<dbReference type="InterPro" id="IPR051319">
    <property type="entry name" value="Oligoribo/pAp-PDE_c-di-AMP_PDE"/>
</dbReference>
<comment type="function">
    <text evidence="6">Has phosphodiesterase (PDE) activity against cyclic-di-AMP (c-di-AMP).</text>
</comment>
<keyword evidence="10" id="KW-1185">Reference proteome</keyword>
<proteinExistence type="inferred from homology"/>
<keyword evidence="3 7" id="KW-0812">Transmembrane</keyword>
<reference evidence="10" key="1">
    <citation type="journal article" date="2019" name="Int. J. Syst. Evol. Microbiol.">
        <title>The Global Catalogue of Microorganisms (GCM) 10K type strain sequencing project: providing services to taxonomists for standard genome sequencing and annotation.</title>
        <authorList>
            <consortium name="The Broad Institute Genomics Platform"/>
            <consortium name="The Broad Institute Genome Sequencing Center for Infectious Disease"/>
            <person name="Wu L."/>
            <person name="Ma J."/>
        </authorList>
    </citation>
    <scope>NUCLEOTIDE SEQUENCE [LARGE SCALE GENOMIC DNA]</scope>
    <source>
        <strain evidence="10">CCUG 42001</strain>
    </source>
</reference>
<dbReference type="InterPro" id="IPR014528">
    <property type="entry name" value="GdpP/PdeA"/>
</dbReference>
<dbReference type="EMBL" id="JBHSTQ010000004">
    <property type="protein sequence ID" value="MFC6385997.1"/>
    <property type="molecule type" value="Genomic_DNA"/>
</dbReference>
<evidence type="ECO:0000256" key="6">
    <source>
        <dbReference type="PIRNR" id="PIRNR026583"/>
    </source>
</evidence>
<keyword evidence="6" id="KW-0378">Hydrolase</keyword>
<dbReference type="InterPro" id="IPR038763">
    <property type="entry name" value="DHH_sf"/>
</dbReference>
<organism evidence="9 10">
    <name type="scientific">Sporolactobacillus kofuensis</name>
    <dbReference type="NCBI Taxonomy" id="269672"/>
    <lineage>
        <taxon>Bacteria</taxon>
        <taxon>Bacillati</taxon>
        <taxon>Bacillota</taxon>
        <taxon>Bacilli</taxon>
        <taxon>Bacillales</taxon>
        <taxon>Sporolactobacillaceae</taxon>
        <taxon>Sporolactobacillus</taxon>
    </lineage>
</organism>
<dbReference type="PIRSF" id="PIRSF026583">
    <property type="entry name" value="YybT"/>
    <property type="match status" value="1"/>
</dbReference>
<evidence type="ECO:0000256" key="4">
    <source>
        <dbReference type="ARBA" id="ARBA00022989"/>
    </source>
</evidence>
<dbReference type="Pfam" id="PF02272">
    <property type="entry name" value="DHHA1"/>
    <property type="match status" value="1"/>
</dbReference>
<feature type="domain" description="GGDEF" evidence="8">
    <location>
        <begin position="160"/>
        <end position="289"/>
    </location>
</feature>
<dbReference type="Pfam" id="PF24898">
    <property type="entry name" value="GGDEF_GdpP"/>
    <property type="match status" value="1"/>
</dbReference>
<dbReference type="RefSeq" id="WP_381451718.1">
    <property type="nucleotide sequence ID" value="NZ_JAMXWN010000003.1"/>
</dbReference>
<keyword evidence="4 7" id="KW-1133">Transmembrane helix</keyword>
<comment type="caution">
    <text evidence="9">The sequence shown here is derived from an EMBL/GenBank/DDBJ whole genome shotgun (WGS) entry which is preliminary data.</text>
</comment>
<sequence length="644" mass="71832">MIGLLFLLFLVFIAFLNWMLAIAGLLLLALSALWFLLNERQFDKELIQYVAGLSYRLKKVGNEVLLNMPIGILLYDEAEHVEWVNPYLNQIVDGESKTIIGRSLNEISEAIEKLVASDKESMIVALNDRQYRVRLKRSERLLYFTDITDILEIKKQYYNEKTVLALIFLDNYDEVTQGIEDQVRSTINNETTTIIKTWATQHGIYLRRTASDRFLAILNERLLNAIEEEHFSVLDKVREITVPHSHIPLTLSIGVGAGTAALEDLGSYAQSALDLGLGRGGDQAVIKRPDGDVRFYGGKSNPVEKRTRVRARVISHALSELMLESDQVMIMGHRAPDLDSIGSCIGILKIAHANGRSAKIILDQSNNVSGVAKLMDELKKQKNLWSNFITADQAVDQVTKRTLLVIVDTHRPSLVVDPALLAGVPRVVVIDHHRRAEEFIKDPVLVYMEPYASSTSELVTELLEYQPNERPLDLIEATAMLGGIAVDTKNFTLRTGFRTFDAASYLRAHGADTILVQKFLCDDLDQFNQRAELIRQTKIYKNTIGIAVGSSKQNYDQVLLAQTADTMLMLEGIRTSFVIGKRTDGLIGVSARSLGDMNVQVIMESIGGGGHLNNAATQMADATIEEALERVHHAIDEYLEGGLT</sequence>
<accession>A0ABW1WEL0</accession>
<comment type="catalytic activity">
    <reaction evidence="6">
        <text>3',3'-c-di-AMP + H2O = 5'-O-phosphonoadenylyl-(3'-&gt;5')-adenosine + H(+)</text>
        <dbReference type="Rhea" id="RHEA:54420"/>
        <dbReference type="ChEBI" id="CHEBI:15377"/>
        <dbReference type="ChEBI" id="CHEBI:15378"/>
        <dbReference type="ChEBI" id="CHEBI:71500"/>
        <dbReference type="ChEBI" id="CHEBI:138171"/>
    </reaction>
</comment>
<protein>
    <recommendedName>
        <fullName evidence="6">Cyclic-di-AMP phosphodiesterase</fullName>
        <ecNumber evidence="6">3.1.4.-</ecNumber>
    </recommendedName>
</protein>
<evidence type="ECO:0000313" key="10">
    <source>
        <dbReference type="Proteomes" id="UP001596267"/>
    </source>
</evidence>
<evidence type="ECO:0000256" key="1">
    <source>
        <dbReference type="ARBA" id="ARBA00004651"/>
    </source>
</evidence>
<comment type="similarity">
    <text evidence="6">Belongs to the GdpP/PdeA phosphodiesterase family.</text>
</comment>
<dbReference type="InterPro" id="IPR000160">
    <property type="entry name" value="GGDEF_dom"/>
</dbReference>